<proteinExistence type="predicted"/>
<feature type="domain" description="NB-ARC" evidence="4">
    <location>
        <begin position="3"/>
        <end position="164"/>
    </location>
</feature>
<dbReference type="Gene3D" id="3.40.50.300">
    <property type="entry name" value="P-loop containing nucleotide triphosphate hydrolases"/>
    <property type="match status" value="1"/>
</dbReference>
<dbReference type="GO" id="GO:0006952">
    <property type="term" value="P:defense response"/>
    <property type="evidence" value="ECO:0007669"/>
    <property type="project" value="UniProtKB-KW"/>
</dbReference>
<dbReference type="InParanoid" id="A0A5E4GK56"/>
<evidence type="ECO:0000256" key="1">
    <source>
        <dbReference type="ARBA" id="ARBA00022741"/>
    </source>
</evidence>
<dbReference type="PANTHER" id="PTHR33463:SF203">
    <property type="entry name" value="AAA+ ATPASE DOMAIN-CONTAINING PROTEIN"/>
    <property type="match status" value="1"/>
</dbReference>
<keyword evidence="3" id="KW-0067">ATP-binding</keyword>
<evidence type="ECO:0000259" key="4">
    <source>
        <dbReference type="Pfam" id="PF00931"/>
    </source>
</evidence>
<evidence type="ECO:0000313" key="5">
    <source>
        <dbReference type="EMBL" id="VVA39928.1"/>
    </source>
</evidence>
<evidence type="ECO:0000256" key="2">
    <source>
        <dbReference type="ARBA" id="ARBA00022821"/>
    </source>
</evidence>
<dbReference type="InterPro" id="IPR002182">
    <property type="entry name" value="NB-ARC"/>
</dbReference>
<gene>
    <name evidence="5" type="ORF">ALMOND_2B012283</name>
</gene>
<evidence type="ECO:0000256" key="3">
    <source>
        <dbReference type="ARBA" id="ARBA00022840"/>
    </source>
</evidence>
<dbReference type="AlphaFoldDB" id="A0A5E4GK56"/>
<dbReference type="InterPro" id="IPR027417">
    <property type="entry name" value="P-loop_NTPase"/>
</dbReference>
<dbReference type="PANTHER" id="PTHR33463">
    <property type="entry name" value="NB-ARC DOMAIN-CONTAINING PROTEIN-RELATED"/>
    <property type="match status" value="1"/>
</dbReference>
<dbReference type="OMA" id="FTYDRED"/>
<accession>A0A5E4GK56</accession>
<reference evidence="6" key="1">
    <citation type="journal article" date="2020" name="Plant J.">
        <title>Transposons played a major role in the diversification between the closely related almond and peach genomes: results from the almond genome sequence.</title>
        <authorList>
            <person name="Alioto T."/>
            <person name="Alexiou K.G."/>
            <person name="Bardil A."/>
            <person name="Barteri F."/>
            <person name="Castanera R."/>
            <person name="Cruz F."/>
            <person name="Dhingra A."/>
            <person name="Duval H."/>
            <person name="Fernandez I Marti A."/>
            <person name="Frias L."/>
            <person name="Galan B."/>
            <person name="Garcia J.L."/>
            <person name="Howad W."/>
            <person name="Gomez-Garrido J."/>
            <person name="Gut M."/>
            <person name="Julca I."/>
            <person name="Morata J."/>
            <person name="Puigdomenech P."/>
            <person name="Ribeca P."/>
            <person name="Rubio Cabetas M.J."/>
            <person name="Vlasova A."/>
            <person name="Wirthensohn M."/>
            <person name="Garcia-Mas J."/>
            <person name="Gabaldon T."/>
            <person name="Casacuberta J.M."/>
            <person name="Arus P."/>
        </authorList>
    </citation>
    <scope>NUCLEOTIDE SEQUENCE [LARGE SCALE GENOMIC DNA]</scope>
    <source>
        <strain evidence="6">cv. Texas</strain>
    </source>
</reference>
<dbReference type="SUPFAM" id="SSF52540">
    <property type="entry name" value="P-loop containing nucleoside triphosphate hydrolases"/>
    <property type="match status" value="1"/>
</dbReference>
<dbReference type="GO" id="GO:0043531">
    <property type="term" value="F:ADP binding"/>
    <property type="evidence" value="ECO:0007669"/>
    <property type="project" value="InterPro"/>
</dbReference>
<keyword evidence="1" id="KW-0547">Nucleotide-binding</keyword>
<name>A0A5E4GK56_PRUDU</name>
<dbReference type="Gramene" id="VVA39928">
    <property type="protein sequence ID" value="VVA39928"/>
    <property type="gene ID" value="Prudul26B012283"/>
</dbReference>
<keyword evidence="2" id="KW-0611">Plant defense</keyword>
<dbReference type="PRINTS" id="PR00364">
    <property type="entry name" value="DISEASERSIST"/>
</dbReference>
<dbReference type="EMBL" id="CABIKO010000874">
    <property type="protein sequence ID" value="VVA39928.1"/>
    <property type="molecule type" value="Genomic_DNA"/>
</dbReference>
<organism evidence="5 6">
    <name type="scientific">Prunus dulcis</name>
    <name type="common">Almond</name>
    <name type="synonym">Amygdalus dulcis</name>
    <dbReference type="NCBI Taxonomy" id="3755"/>
    <lineage>
        <taxon>Eukaryota</taxon>
        <taxon>Viridiplantae</taxon>
        <taxon>Streptophyta</taxon>
        <taxon>Embryophyta</taxon>
        <taxon>Tracheophyta</taxon>
        <taxon>Spermatophyta</taxon>
        <taxon>Magnoliopsida</taxon>
        <taxon>eudicotyledons</taxon>
        <taxon>Gunneridae</taxon>
        <taxon>Pentapetalae</taxon>
        <taxon>rosids</taxon>
        <taxon>fabids</taxon>
        <taxon>Rosales</taxon>
        <taxon>Rosaceae</taxon>
        <taxon>Amygdaloideae</taxon>
        <taxon>Amygdaleae</taxon>
        <taxon>Prunus</taxon>
    </lineage>
</organism>
<dbReference type="InterPro" id="IPR042197">
    <property type="entry name" value="Apaf_helical"/>
</dbReference>
<protein>
    <submittedName>
        <fullName evidence="5">PREDICTED: disease resistance</fullName>
    </submittedName>
</protein>
<dbReference type="Proteomes" id="UP000327085">
    <property type="component" value="Chromosome 7"/>
</dbReference>
<dbReference type="Pfam" id="PF00931">
    <property type="entry name" value="NB-ARC"/>
    <property type="match status" value="1"/>
</dbReference>
<sequence length="324" mass="37088">MTCVNSVIEVLENEEVRMIGICGIRGVDKTTMVKEIIIRLAGLKVFDNVVMAVVSQNQSIRKIQSEIADELGFTYDREDSETRRALRLYLRLKQINKILILLDDVWTELDFEAIGLPYGPHKECKVLLTSRNLEVCNAMGSQQIFTIPVLTPEESWELFREIIGKSLDYPDLAKQVTKKCAGLPIAISTAAKALENKRKCGWGRGYFSNTDSVEEARNRVHYLVDKLQRRFLLLDSKLKDHTKMHDIVRDVAIQIASRDPHRFLIRCDAEKKGWPKIYDHYMTILLIPINIDEIPVGLECPKLELLHLEANVIRKIAWTSCVKG</sequence>
<dbReference type="InterPro" id="IPR050905">
    <property type="entry name" value="Plant_NBS-LRR"/>
</dbReference>
<dbReference type="GO" id="GO:0005524">
    <property type="term" value="F:ATP binding"/>
    <property type="evidence" value="ECO:0007669"/>
    <property type="project" value="UniProtKB-KW"/>
</dbReference>
<dbReference type="Gene3D" id="1.10.8.430">
    <property type="entry name" value="Helical domain of apoptotic protease-activating factors"/>
    <property type="match status" value="1"/>
</dbReference>
<evidence type="ECO:0000313" key="6">
    <source>
        <dbReference type="Proteomes" id="UP000327085"/>
    </source>
</evidence>